<name>A0ABP4Q8G3_9ACTN</name>
<dbReference type="Proteomes" id="UP001501705">
    <property type="component" value="Unassembled WGS sequence"/>
</dbReference>
<dbReference type="InterPro" id="IPR015943">
    <property type="entry name" value="WD40/YVTN_repeat-like_dom_sf"/>
</dbReference>
<accession>A0ABP4Q8G3</accession>
<feature type="chain" id="PRO_5046336323" description="PQQ-binding-like beta-propeller repeat protein" evidence="1">
    <location>
        <begin position="27"/>
        <end position="677"/>
    </location>
</feature>
<evidence type="ECO:0000256" key="1">
    <source>
        <dbReference type="SAM" id="SignalP"/>
    </source>
</evidence>
<dbReference type="Gene3D" id="2.130.10.10">
    <property type="entry name" value="YVTN repeat-like/Quinoprotein amine dehydrogenase"/>
    <property type="match status" value="2"/>
</dbReference>
<feature type="signal peptide" evidence="1">
    <location>
        <begin position="1"/>
        <end position="26"/>
    </location>
</feature>
<proteinExistence type="predicted"/>
<dbReference type="InterPro" id="IPR011047">
    <property type="entry name" value="Quinoprotein_ADH-like_sf"/>
</dbReference>
<dbReference type="EMBL" id="BAAAPH010000029">
    <property type="protein sequence ID" value="GAA1601073.1"/>
    <property type="molecule type" value="Genomic_DNA"/>
</dbReference>
<reference evidence="3" key="1">
    <citation type="journal article" date="2019" name="Int. J. Syst. Evol. Microbiol.">
        <title>The Global Catalogue of Microorganisms (GCM) 10K type strain sequencing project: providing services to taxonomists for standard genome sequencing and annotation.</title>
        <authorList>
            <consortium name="The Broad Institute Genomics Platform"/>
            <consortium name="The Broad Institute Genome Sequencing Center for Infectious Disease"/>
            <person name="Wu L."/>
            <person name="Ma J."/>
        </authorList>
    </citation>
    <scope>NUCLEOTIDE SEQUENCE [LARGE SCALE GENOMIC DNA]</scope>
    <source>
        <strain evidence="3">JCM 15572</strain>
    </source>
</reference>
<evidence type="ECO:0000313" key="2">
    <source>
        <dbReference type="EMBL" id="GAA1601073.1"/>
    </source>
</evidence>
<evidence type="ECO:0000313" key="3">
    <source>
        <dbReference type="Proteomes" id="UP001501705"/>
    </source>
</evidence>
<comment type="caution">
    <text evidence="2">The sequence shown here is derived from an EMBL/GenBank/DDBJ whole genome shotgun (WGS) entry which is preliminary data.</text>
</comment>
<dbReference type="SUPFAM" id="SSF63829">
    <property type="entry name" value="Calcium-dependent phosphotriesterase"/>
    <property type="match status" value="1"/>
</dbReference>
<protein>
    <recommendedName>
        <fullName evidence="4">PQQ-binding-like beta-propeller repeat protein</fullName>
    </recommendedName>
</protein>
<dbReference type="RefSeq" id="WP_344240129.1">
    <property type="nucleotide sequence ID" value="NZ_BAAAPH010000029.1"/>
</dbReference>
<gene>
    <name evidence="2" type="ORF">GCM10009804_67050</name>
</gene>
<organism evidence="2 3">
    <name type="scientific">Kribbella hippodromi</name>
    <dbReference type="NCBI Taxonomy" id="434347"/>
    <lineage>
        <taxon>Bacteria</taxon>
        <taxon>Bacillati</taxon>
        <taxon>Actinomycetota</taxon>
        <taxon>Actinomycetes</taxon>
        <taxon>Propionibacteriales</taxon>
        <taxon>Kribbellaceae</taxon>
        <taxon>Kribbella</taxon>
    </lineage>
</organism>
<sequence length="677" mass="71251">MRSVRSLIAVALAAVLVSTLATPAGATAQPSTAKPPTASVVSLGVPLSDVLLIGGTVAPGPNGKTAIWNVSTGSPAYLNAIDPATGDSLLSAALPGADGSYAVAAAPDGTIYAGTYNNGHLYRLRPGATTAEDLGRPLPTETFILRITVDEQGNVYGGTYPHGKVFRYDHQTGAIRDYGTIKAGQGYVKSIDYADGKLYAGSQPDAYISEVDVNTGAVTQLPPPPGLGDPKDQVVYDLNARGGRVYVRVSTAFPGPLYVWDIASRTWVDEIPNAHGLDISPIGADGSLYLIQSSELKKYDPATKTLTGTGLTFTGRIQNARSIGYADLNLPDYPGTSVVGTLWRGEEFRYNPQTGKSEIFQTKVRREPIEILSVAGGKNNIYAGGFLNGGISVVNPVTGAATFNRFSQVEALLEGSAGNVWVGAYPEARLYSYDPSQPWSSPEYSPGPPGTPDNPTKLLNLKPDLYQTRARALVEVNGKIAVGTIPDGDRLGGALVIYDPKTGSTEKYRNVVQDESVYGLTARCGIVYGGTSIAGGLTTTPPTREAGTVFAWDVTGKKKLWETVPVPGAATVSSVTIGPDGLLWGVAGKTVFALAPDSGKLKKSFTLGTTTSSGDIVATSEAVYVSIDLNKIYRIAPGKKAVPTVFVAHPHRRLGVRGDHQLLMTSGSELFRVDISR</sequence>
<dbReference type="SUPFAM" id="SSF50998">
    <property type="entry name" value="Quinoprotein alcohol dehydrogenase-like"/>
    <property type="match status" value="1"/>
</dbReference>
<keyword evidence="3" id="KW-1185">Reference proteome</keyword>
<evidence type="ECO:0008006" key="4">
    <source>
        <dbReference type="Google" id="ProtNLM"/>
    </source>
</evidence>
<keyword evidence="1" id="KW-0732">Signal</keyword>